<evidence type="ECO:0000259" key="2">
    <source>
        <dbReference type="Pfam" id="PF13460"/>
    </source>
</evidence>
<proteinExistence type="inferred from homology"/>
<dbReference type="Pfam" id="PF13460">
    <property type="entry name" value="NAD_binding_10"/>
    <property type="match status" value="1"/>
</dbReference>
<dbReference type="PANTHER" id="PTHR43355">
    <property type="entry name" value="FLAVIN REDUCTASE (NADPH)"/>
    <property type="match status" value="1"/>
</dbReference>
<organism evidence="3 4">
    <name type="scientific">Mycena alexandri</name>
    <dbReference type="NCBI Taxonomy" id="1745969"/>
    <lineage>
        <taxon>Eukaryota</taxon>
        <taxon>Fungi</taxon>
        <taxon>Dikarya</taxon>
        <taxon>Basidiomycota</taxon>
        <taxon>Agaricomycotina</taxon>
        <taxon>Agaricomycetes</taxon>
        <taxon>Agaricomycetidae</taxon>
        <taxon>Agaricales</taxon>
        <taxon>Marasmiineae</taxon>
        <taxon>Mycenaceae</taxon>
        <taxon>Mycena</taxon>
    </lineage>
</organism>
<accession>A0AAD6XC61</accession>
<dbReference type="Proteomes" id="UP001218188">
    <property type="component" value="Unassembled WGS sequence"/>
</dbReference>
<dbReference type="Gene3D" id="3.40.50.720">
    <property type="entry name" value="NAD(P)-binding Rossmann-like Domain"/>
    <property type="match status" value="1"/>
</dbReference>
<dbReference type="GO" id="GO:0004074">
    <property type="term" value="F:biliverdin reductase [NAD(P)H] activity"/>
    <property type="evidence" value="ECO:0007669"/>
    <property type="project" value="TreeGrafter"/>
</dbReference>
<dbReference type="InterPro" id="IPR016040">
    <property type="entry name" value="NAD(P)-bd_dom"/>
</dbReference>
<name>A0AAD6XC61_9AGAR</name>
<reference evidence="3" key="1">
    <citation type="submission" date="2023-03" db="EMBL/GenBank/DDBJ databases">
        <title>Massive genome expansion in bonnet fungi (Mycena s.s.) driven by repeated elements and novel gene families across ecological guilds.</title>
        <authorList>
            <consortium name="Lawrence Berkeley National Laboratory"/>
            <person name="Harder C.B."/>
            <person name="Miyauchi S."/>
            <person name="Viragh M."/>
            <person name="Kuo A."/>
            <person name="Thoen E."/>
            <person name="Andreopoulos B."/>
            <person name="Lu D."/>
            <person name="Skrede I."/>
            <person name="Drula E."/>
            <person name="Henrissat B."/>
            <person name="Morin E."/>
            <person name="Kohler A."/>
            <person name="Barry K."/>
            <person name="LaButti K."/>
            <person name="Morin E."/>
            <person name="Salamov A."/>
            <person name="Lipzen A."/>
            <person name="Mereny Z."/>
            <person name="Hegedus B."/>
            <person name="Baldrian P."/>
            <person name="Stursova M."/>
            <person name="Weitz H."/>
            <person name="Taylor A."/>
            <person name="Grigoriev I.V."/>
            <person name="Nagy L.G."/>
            <person name="Martin F."/>
            <person name="Kauserud H."/>
        </authorList>
    </citation>
    <scope>NUCLEOTIDE SEQUENCE</scope>
    <source>
        <strain evidence="3">CBHHK200</strain>
    </source>
</reference>
<dbReference type="AlphaFoldDB" id="A0AAD6XC61"/>
<evidence type="ECO:0000313" key="4">
    <source>
        <dbReference type="Proteomes" id="UP001218188"/>
    </source>
</evidence>
<dbReference type="PANTHER" id="PTHR43355:SF2">
    <property type="entry name" value="FLAVIN REDUCTASE (NADPH)"/>
    <property type="match status" value="1"/>
</dbReference>
<gene>
    <name evidence="3" type="ORF">C8F04DRAFT_1076551</name>
</gene>
<comment type="similarity">
    <text evidence="1">Belongs to the avfA family.</text>
</comment>
<dbReference type="InterPro" id="IPR036291">
    <property type="entry name" value="NAD(P)-bd_dom_sf"/>
</dbReference>
<feature type="domain" description="NAD(P)-binding" evidence="2">
    <location>
        <begin position="7"/>
        <end position="208"/>
    </location>
</feature>
<dbReference type="InterPro" id="IPR051606">
    <property type="entry name" value="Polyketide_Oxido-like"/>
</dbReference>
<comment type="caution">
    <text evidence="3">The sequence shown here is derived from an EMBL/GenBank/DDBJ whole genome shotgun (WGS) entry which is preliminary data.</text>
</comment>
<evidence type="ECO:0000313" key="3">
    <source>
        <dbReference type="EMBL" id="KAJ7042621.1"/>
    </source>
</evidence>
<evidence type="ECO:0000256" key="1">
    <source>
        <dbReference type="ARBA" id="ARBA00038376"/>
    </source>
</evidence>
<dbReference type="EMBL" id="JARJCM010000012">
    <property type="protein sequence ID" value="KAJ7042621.1"/>
    <property type="molecule type" value="Genomic_DNA"/>
</dbReference>
<keyword evidence="4" id="KW-1185">Reference proteome</keyword>
<protein>
    <submittedName>
        <fullName evidence="3">NAD(P)-binding protein</fullName>
    </submittedName>
</protein>
<dbReference type="GO" id="GO:0042602">
    <property type="term" value="F:riboflavin reductase (NADPH) activity"/>
    <property type="evidence" value="ECO:0007669"/>
    <property type="project" value="TreeGrafter"/>
</dbReference>
<dbReference type="SUPFAM" id="SSF51735">
    <property type="entry name" value="NAD(P)-binding Rossmann-fold domains"/>
    <property type="match status" value="1"/>
</dbReference>
<sequence length="221" mass="24057">MRILIFGSTGPTGLLLVRETLAVQGEGTVLILYVRSPEKLPEDIKRDSSCIVIQGQLDDESSLSQAMEGVDLVLSALGPAQFTHPSGTPLAHAYEQIIAVMKTHQVDRLIALGTVSIEDESDRFNLAYYTMVKSVSVSMRNAYKDIRAIGAVIRASGLEHWTLPRVPVLSNNSSKEVIAGYIGDGKTKNHVVLNRIGFAAFVVGEITEKQWDKKAPLLVSP</sequence>